<dbReference type="RefSeq" id="WP_265960617.1">
    <property type="nucleotide sequence ID" value="NZ_JAPEVI010000001.1"/>
</dbReference>
<gene>
    <name evidence="2" type="ORF">ON753_00665</name>
</gene>
<dbReference type="InterPro" id="IPR047881">
    <property type="entry name" value="LktA_repeat"/>
</dbReference>
<feature type="region of interest" description="Disordered" evidence="1">
    <location>
        <begin position="3117"/>
        <end position="3154"/>
    </location>
</feature>
<accession>A0ABT3QVH6</accession>
<dbReference type="Proteomes" id="UP001300261">
    <property type="component" value="Unassembled WGS sequence"/>
</dbReference>
<feature type="compositionally biased region" description="Polar residues" evidence="1">
    <location>
        <begin position="1663"/>
        <end position="1683"/>
    </location>
</feature>
<evidence type="ECO:0000313" key="2">
    <source>
        <dbReference type="EMBL" id="MCX2720922.1"/>
    </source>
</evidence>
<proteinExistence type="predicted"/>
<feature type="compositionally biased region" description="Low complexity" evidence="1">
    <location>
        <begin position="1689"/>
        <end position="1706"/>
    </location>
</feature>
<name>A0ABT3QVH6_9HYPH</name>
<sequence>MPRKALALEPLEPRILLNADIPGLDVVVVDDFDVDQQLLVRLVEEADPDGTAGPEVHKLQVIDEADGDRVLVYKSLNEIRSLELKLNGGDDRVTIDAASFDGFSMPIIVADGGSDSDQFTLLANDDFDWEVGADGSTFVTNGSARLVATGFSTLSGGDQNDTFRILNGGPVTTIAGNAGSDTIAYEGDEGTVWTVAGDGEGTAVNTSMTVAFFGFEYLHGSDDADDSFILLQTGNLDGGIDGGAGHFDELDVQGTYSNPTASLSLGGVTVLDLDGMTFAYSGLEPVLINGTNTQLIIDGTDGDDHVVLENGAVDGQFRIRSENNTFDAQIFTNSVKTVVLGLSTGNDSFTSTLTSANAFSGNVIIAETANLTLNDVTGLEGGLSVTTFSTINEAPVGELDYDGSSITIVDSASIEIGGNLLLRVNAHDVLDASNIQEWISAPIIRGLISVGDNAAISAGDVAMEVIVTNEREVYISVDSLALMNLALEDAVVATASDWGTATLTESTDAQGNRIGILERKPLSQGDLGFTGEGFAAGQDLGIVGTDADLNESYRITDVTARKITFVLADGQDLPPASISEFNTQLRGYEFTRISGTDAIEFAITGEYDSDGNLIPSTVRSVIARTVPTEGADASFDIAVSGVDTLTFGTNPDGDETITRNKGNWKDDGFDAGQTIVLTNAGAKNGQYVVAKVAGGVMTLAAGEQLADHETLDAGSGVKIFGHVLGSFIDDGFLAGDRIVVENSADNDGNYVIEEVRDKILILGPNEKIYGETVNRAAPDAPDLVIQKVKEDTALENLPLVLLDRNGNPIEAENGQPLTFTQGELEAAYANQQFSEGGGSISGEDIVAFLADNPILDVLTGFGLRIIASDVSGKVEIGTGTTITATGDVTLTSQVSASVDASTPSVVAGVSIAVSKVLSEVTIANGVDIDAGGEVTISATTEHSATAGASVTSGAIVNPAQRLLTSALGDTYDRRVGGGDPTNGTAFGTVLGNLPPVTGYIRIPGPAFAVAVGVFDTDAKVMIGNGSIIGGGISILAENKSSYDVNASATIFQPGGNQGFGIAVAVSVSQSDAFADIASDLVTRTGSGGDVSVVAKSITKKNSVNSSAWVREVMQPGGEVFKFFSAFPGFFRDTAGSVQNNLQQQTAINDLTNSNPGELEIAAGISVLVSRNDATVIIRSAKDANGEGGIDADGSVTIHSEAEENPFVGAAGTAESGGEIAIGGGIAYAEYNNHAKTEVVAGADISAPGAVSLTSKANIPDQVTIDDTFYNNFIEAKDDYDDRIEEIDDDQTLTEEEKAEQRDQALLEYNQTMASAVADAVKLPFSLVANRRWTAGGVEGLLLTSYVNTGAGGAYSSNNPNDRVTVLDDNGRATYNSIGQVQTRPADQATQSAELAIAGNLNILNIDNHSKVLIGKDVTVDAGTDLTAKSEAIFKSVNVTGLTSLWDIFWSAASRITDRFDDGASVSGSEGGFGGSIGIRVFDSLARTRVDADGSLTATTGSVKLLANTEELHVNIQEIGSDGGDVGLSGSFSIDVDTVTTEVLVDESVRITAGDAVVIDATSKLTQVNITLAGSETSGGVAIGAAFGATVNLSTTKAEISDLDGSTGLVDGETYNAEAALDDTKSRIQAGGAVTVDADREEYTYQFAFAGSSKKESDSDESSPNPMDNTLSNNFTGNSPVNMFNGTGSGANAPATPPSGGSPSSATDASRSGDGFAAAGSGLLDYSKATVSALVGVGASITAGGAVKERAAYKRNLAIVTGGGAINLSSEEDSLTLAGGLSIGIAERDVDAIVNGAVIHSDGLDINAKREEVAVAISAGVGAAARSDVAVAGSVDVNVYTDNIHAKLSDSYVRSTGDVIVGAKSDMVLVSIAGAVGVSAEGTGAAASFGVSSTVDEIHAYVDNSDVRADGNFRVDAVGNHTVVSVTASVGVGLLKSAVAGQFSLHLVKKDVDARVGDGSLVVAGNNAAIIADDLVTLVTVTGGAVVGNNNAVGVSVSSTNIYGRTVKAHIDDGASVTAQSLGDALGIDLDGNTDNGAELSVNGLAVHAKADDDIINVVMGAAVSGKFAGQGSVLIDTNNTTVKASVGSASGTSSKLAVANALNGGDVSIGADYDLVNVAVVGALSASLSSAAIGASVHVSVHTRDVRAEIGNHADVFASGDVIVSATSDTILRSIVFAGAGTVGSTAFGGAITVPIQTDKTIAEVMADSSVNAGGDIVVSARHNLRTTILDAAVGISGQAAGTASIAIIVQTSDVKAKIGERAQLTATDTVLIEAVGTAQMQSLDGGVAVGSSAGVGGSGFLLVRNDTVKALVGAGAVVTGKASGGDGRKRTNQWGMEEEDPVSGVAILAESREALVGVAVQGSVSTSSFAFAGSLPVTVINETTVAKIDKDASINTEGEEGDPQDLRLRAVDDTLIVNVAGNLAVGSGAAVGIGADIAAITKKTKAIIKDASVVAPDPDTGLRPDDAPGIFAKRNIIIEADANDKLVSVVIGVSASGTAAIGINANIYVLTATTKSVIGDNAYVFANGSIVVDAAHYTDADLIVLSAAGGGAAAVNGGVGVAVFNKTVRAKIEEGAIVTALGEGDGLKNIRNGTIESSLTSADSISQPGLGNGGISPGFGLSDVSDGSIDFGLKDISDLDTDDQTEGRKLFEGKDYGARRIGENEEFHGLSVTATNVDDITAVGGAISGGGTAAVGGSVVVTVVTSSAKALVKSGAQINTIDRENADGRQSVQIAAGNVFDNLGIVLAGGGSGGVAIMPIAHFAFANLTTTAKIDSARVNAERNIVVRADAREDVQSLELLIAGSPYASVAPAISVVDVTSDTQAKIVGASVVDSAGNVEVRANDSTEVDTLGIALAGGAGALGAVFTGASVDKSTEAIIGDGATVSARANGEAMTVLSGEGVEASDTEAQKGLAVEARSSETMNLVAFGAAGGGLAIGGSMMVQYIDSDTFARIEDGAIINPNAAPGLEVGDEQSVSVNARNAVDLFVVGGGVAVGGVAGAAGVTITDLHNDTTAMLGGNVSARDKVSVAALSEQAIEGTVFSGAAGAGGLAAAVGVFSLGGDLEFSYSYTREDPNSSSSGRQQHTSTPFAPGTDPQNDTQTLVNNTLDGLLINLAGSGEGTPGGEAVGDANATVSQNSGAGAPPPPSAETDTVADGTTALISAGSVVKAGGAIDIDARQDVDFNVIAGGTAVGLIGASGGIAVVSVDNDVTARIGDVSILSAGGDISLTAVSDQTFELTSFAGSGALLAALSAGVAHVTDTSSTRALIDDGVHILTANEIFVTADSKISLYGESIGISLAAGVAGSAAVTHLKSSGETEASAGENVIIGTKAAELAEGEAASVGSLVLKAKSQLFINDPLNGGTGAGTGVMAIGGSVGILAGTAGVAEAYDLRSTEAFIGAGSYVTVREKVEVVADSSSDISVRAQGGAGGLVAVGVMIGKAVVESSTSAEIRGSKLKRTRIAALGTEDVAGTVKVSSTAKANVFAETITGSVGILGGAGRPRKPM</sequence>
<organism evidence="2 3">
    <name type="scientific">Roseibium salinum</name>
    <dbReference type="NCBI Taxonomy" id="1604349"/>
    <lineage>
        <taxon>Bacteria</taxon>
        <taxon>Pseudomonadati</taxon>
        <taxon>Pseudomonadota</taxon>
        <taxon>Alphaproteobacteria</taxon>
        <taxon>Hyphomicrobiales</taxon>
        <taxon>Stappiaceae</taxon>
        <taxon>Roseibium</taxon>
    </lineage>
</organism>
<dbReference type="NCBIfam" id="NF012209">
    <property type="entry name" value="LEPR-8K"/>
    <property type="match status" value="1"/>
</dbReference>
<feature type="region of interest" description="Disordered" evidence="1">
    <location>
        <begin position="1648"/>
        <end position="1712"/>
    </location>
</feature>
<evidence type="ECO:0000313" key="3">
    <source>
        <dbReference type="Proteomes" id="UP001300261"/>
    </source>
</evidence>
<reference evidence="2 3" key="1">
    <citation type="journal article" date="2016" name="Int. J. Syst. Evol. Microbiol.">
        <title>Labrenzia salina sp. nov., isolated from the rhizosphere of the halophyte Arthrocnemum macrostachyum.</title>
        <authorList>
            <person name="Camacho M."/>
            <person name="Redondo-Gomez S."/>
            <person name="Rodriguez-Llorente I."/>
            <person name="Rohde M."/>
            <person name="Sproer C."/>
            <person name="Schumann P."/>
            <person name="Klenk H.P."/>
            <person name="Montero-Calasanz M.D.C."/>
        </authorList>
    </citation>
    <scope>NUCLEOTIDE SEQUENCE [LARGE SCALE GENOMIC DNA]</scope>
    <source>
        <strain evidence="2 3">DSM 29163</strain>
    </source>
</reference>
<dbReference type="NCBIfam" id="NF012206">
    <property type="entry name" value="LktA_tand_53"/>
    <property type="match status" value="5"/>
</dbReference>
<dbReference type="EMBL" id="JAPEVI010000001">
    <property type="protein sequence ID" value="MCX2720922.1"/>
    <property type="molecule type" value="Genomic_DNA"/>
</dbReference>
<feature type="region of interest" description="Disordered" evidence="1">
    <location>
        <begin position="3073"/>
        <end position="3103"/>
    </location>
</feature>
<evidence type="ECO:0000256" key="1">
    <source>
        <dbReference type="SAM" id="MobiDB-lite"/>
    </source>
</evidence>
<dbReference type="InterPro" id="IPR053786">
    <property type="entry name" value="LEPRxLL_CS"/>
</dbReference>
<feature type="compositionally biased region" description="Polar residues" evidence="1">
    <location>
        <begin position="3078"/>
        <end position="3103"/>
    </location>
</feature>
<feature type="compositionally biased region" description="Gly residues" evidence="1">
    <location>
        <begin position="3120"/>
        <end position="3129"/>
    </location>
</feature>
<comment type="caution">
    <text evidence="2">The sequence shown here is derived from an EMBL/GenBank/DDBJ whole genome shotgun (WGS) entry which is preliminary data.</text>
</comment>
<keyword evidence="3" id="KW-1185">Reference proteome</keyword>
<protein>
    <submittedName>
        <fullName evidence="2">LEPR-XLL domain-containing protein</fullName>
    </submittedName>
</protein>